<evidence type="ECO:0000256" key="6">
    <source>
        <dbReference type="SAM" id="MobiDB-lite"/>
    </source>
</evidence>
<keyword evidence="4 7" id="KW-1133">Transmembrane helix</keyword>
<evidence type="ECO:0000313" key="8">
    <source>
        <dbReference type="Proteomes" id="UP000887540"/>
    </source>
</evidence>
<organism evidence="8 9">
    <name type="scientific">Acrobeloides nanus</name>
    <dbReference type="NCBI Taxonomy" id="290746"/>
    <lineage>
        <taxon>Eukaryota</taxon>
        <taxon>Metazoa</taxon>
        <taxon>Ecdysozoa</taxon>
        <taxon>Nematoda</taxon>
        <taxon>Chromadorea</taxon>
        <taxon>Rhabditida</taxon>
        <taxon>Tylenchina</taxon>
        <taxon>Cephalobomorpha</taxon>
        <taxon>Cephaloboidea</taxon>
        <taxon>Cephalobidae</taxon>
        <taxon>Acrobeloides</taxon>
    </lineage>
</organism>
<keyword evidence="8" id="KW-1185">Reference proteome</keyword>
<dbReference type="InterPro" id="IPR024491">
    <property type="entry name" value="Se_SelK/SelG"/>
</dbReference>
<evidence type="ECO:0000256" key="4">
    <source>
        <dbReference type="ARBA" id="ARBA00022989"/>
    </source>
</evidence>
<dbReference type="GO" id="GO:0006816">
    <property type="term" value="P:calcium ion transport"/>
    <property type="evidence" value="ECO:0007669"/>
    <property type="project" value="TreeGrafter"/>
</dbReference>
<name>A0A914E782_9BILA</name>
<feature type="region of interest" description="Disordered" evidence="6">
    <location>
        <begin position="41"/>
        <end position="97"/>
    </location>
</feature>
<evidence type="ECO:0000256" key="3">
    <source>
        <dbReference type="ARBA" id="ARBA00022933"/>
    </source>
</evidence>
<evidence type="ECO:0000313" key="9">
    <source>
        <dbReference type="WBParaSite" id="ACRNAN_scaffold5900.g14225.t1"/>
    </source>
</evidence>
<evidence type="ECO:0000256" key="5">
    <source>
        <dbReference type="ARBA" id="ARBA00023136"/>
    </source>
</evidence>
<protein>
    <submittedName>
        <fullName evidence="9">Selenoprotein K</fullName>
    </submittedName>
</protein>
<feature type="compositionally biased region" description="Polar residues" evidence="6">
    <location>
        <begin position="80"/>
        <end position="91"/>
    </location>
</feature>
<proteinExistence type="predicted"/>
<dbReference type="GO" id="GO:0032469">
    <property type="term" value="P:endoplasmic reticulum calcium ion homeostasis"/>
    <property type="evidence" value="ECO:0007669"/>
    <property type="project" value="TreeGrafter"/>
</dbReference>
<accession>A0A914E782</accession>
<evidence type="ECO:0000256" key="1">
    <source>
        <dbReference type="ARBA" id="ARBA00004167"/>
    </source>
</evidence>
<feature type="compositionally biased region" description="Gly residues" evidence="6">
    <location>
        <begin position="55"/>
        <end position="71"/>
    </location>
</feature>
<sequence length="97" mass="10103">MPYIGSDGNVVGNHFSIYAFFVGIIALFLTFFRTLLSPLLGESSSSYTSDRRSGGSHGRGGGGPDIPGGGPGRRRPMGRLNTNTMDMSSCPSGGCGR</sequence>
<evidence type="ECO:0000256" key="7">
    <source>
        <dbReference type="SAM" id="Phobius"/>
    </source>
</evidence>
<comment type="subcellular location">
    <subcellularLocation>
        <location evidence="1">Membrane</location>
        <topology evidence="1">Single-pass membrane protein</topology>
    </subcellularLocation>
</comment>
<evidence type="ECO:0000256" key="2">
    <source>
        <dbReference type="ARBA" id="ARBA00022692"/>
    </source>
</evidence>
<dbReference type="WBParaSite" id="ACRNAN_scaffold5900.g14225.t1">
    <property type="protein sequence ID" value="ACRNAN_scaffold5900.g14225.t1"/>
    <property type="gene ID" value="ACRNAN_scaffold5900.g14225"/>
</dbReference>
<dbReference type="Pfam" id="PF10961">
    <property type="entry name" value="SelK_SelG"/>
    <property type="match status" value="1"/>
</dbReference>
<dbReference type="PANTHER" id="PTHR16875:SF0">
    <property type="entry name" value="SELENOPROTEIN K"/>
    <property type="match status" value="1"/>
</dbReference>
<feature type="transmembrane region" description="Helical" evidence="7">
    <location>
        <begin position="15"/>
        <end position="36"/>
    </location>
</feature>
<dbReference type="Proteomes" id="UP000887540">
    <property type="component" value="Unplaced"/>
</dbReference>
<dbReference type="AlphaFoldDB" id="A0A914E782"/>
<keyword evidence="2 7" id="KW-0812">Transmembrane</keyword>
<dbReference type="GO" id="GO:0005789">
    <property type="term" value="C:endoplasmic reticulum membrane"/>
    <property type="evidence" value="ECO:0007669"/>
    <property type="project" value="TreeGrafter"/>
</dbReference>
<dbReference type="PANTHER" id="PTHR16875">
    <property type="entry name" value="SELENOPROTEIN K"/>
    <property type="match status" value="1"/>
</dbReference>
<reference evidence="9" key="1">
    <citation type="submission" date="2022-11" db="UniProtKB">
        <authorList>
            <consortium name="WormBaseParasite"/>
        </authorList>
    </citation>
    <scope>IDENTIFICATION</scope>
</reference>
<keyword evidence="3" id="KW-0712">Selenocysteine</keyword>
<dbReference type="GO" id="GO:0005794">
    <property type="term" value="C:Golgi apparatus"/>
    <property type="evidence" value="ECO:0007669"/>
    <property type="project" value="TreeGrafter"/>
</dbReference>
<keyword evidence="5 7" id="KW-0472">Membrane</keyword>